<keyword evidence="2" id="KW-1185">Reference proteome</keyword>
<gene>
    <name evidence="1" type="ORF">MUN79_15165</name>
</gene>
<name>A0A8T9Q3S0_9BACT</name>
<protein>
    <submittedName>
        <fullName evidence="1">Uncharacterized protein</fullName>
    </submittedName>
</protein>
<evidence type="ECO:0000313" key="2">
    <source>
        <dbReference type="Proteomes" id="UP000831796"/>
    </source>
</evidence>
<sequence>MLLGACSAPEREQAPAVPAGFVQHTIVWQPKPELASPTGSLTLAVPAQYDTLLTWLDAADTPNGDRCKYRMGSSSGCLRQESGFYREGTFCKDTLDRLTISTKTSFGTPESLTSLARYIQHTNEANQSVGAPPTVWKSKKVKVINGRPFSIVEFIGPAPGFRSLMLRCGQLLWSRAGTARGK</sequence>
<dbReference type="Proteomes" id="UP000831796">
    <property type="component" value="Chromosome"/>
</dbReference>
<accession>A0A8T9Q3S0</accession>
<dbReference type="RefSeq" id="WP_244673533.1">
    <property type="nucleotide sequence ID" value="NZ_CP095046.1"/>
</dbReference>
<reference evidence="1" key="1">
    <citation type="submission" date="2022-04" db="EMBL/GenBank/DDBJ databases">
        <title>Hymenobacter sp. isolated from the air.</title>
        <authorList>
            <person name="Won M."/>
            <person name="Lee C.-M."/>
            <person name="Woen H.-Y."/>
            <person name="Kwon S.-W."/>
        </authorList>
    </citation>
    <scope>NUCLEOTIDE SEQUENCE</scope>
    <source>
        <strain evidence="1">5116S-3</strain>
    </source>
</reference>
<dbReference type="AlphaFoldDB" id="A0A8T9Q3S0"/>
<proteinExistence type="predicted"/>
<evidence type="ECO:0000313" key="1">
    <source>
        <dbReference type="EMBL" id="UOQ70109.1"/>
    </source>
</evidence>
<dbReference type="EMBL" id="CP095046">
    <property type="protein sequence ID" value="UOQ70109.1"/>
    <property type="molecule type" value="Genomic_DNA"/>
</dbReference>
<dbReference type="KEGG" id="hcu:MUN79_15165"/>
<organism evidence="1 2">
    <name type="scientific">Hymenobacter cellulosilyticus</name>
    <dbReference type="NCBI Taxonomy" id="2932248"/>
    <lineage>
        <taxon>Bacteria</taxon>
        <taxon>Pseudomonadati</taxon>
        <taxon>Bacteroidota</taxon>
        <taxon>Cytophagia</taxon>
        <taxon>Cytophagales</taxon>
        <taxon>Hymenobacteraceae</taxon>
        <taxon>Hymenobacter</taxon>
    </lineage>
</organism>